<feature type="region of interest" description="Disordered" evidence="1">
    <location>
        <begin position="1"/>
        <end position="20"/>
    </location>
</feature>
<dbReference type="Proteomes" id="UP000016496">
    <property type="component" value="Unassembled WGS sequence"/>
</dbReference>
<sequence>MRKGFERQEIHPVRKPRNSKAGINVCEDDLVKQSTLTTKQQGREMAESMHRFVFQPKKVVIFACL</sequence>
<evidence type="ECO:0000256" key="1">
    <source>
        <dbReference type="SAM" id="MobiDB-lite"/>
    </source>
</evidence>
<evidence type="ECO:0000313" key="2">
    <source>
        <dbReference type="EMBL" id="ERI85686.1"/>
    </source>
</evidence>
<organism evidence="2 3">
    <name type="scientific">Bacteroides pyogenes F0041</name>
    <dbReference type="NCBI Taxonomy" id="1321819"/>
    <lineage>
        <taxon>Bacteria</taxon>
        <taxon>Pseudomonadati</taxon>
        <taxon>Bacteroidota</taxon>
        <taxon>Bacteroidia</taxon>
        <taxon>Bacteroidales</taxon>
        <taxon>Bacteroidaceae</taxon>
        <taxon>Bacteroides</taxon>
    </lineage>
</organism>
<comment type="caution">
    <text evidence="2">The sequence shown here is derived from an EMBL/GenBank/DDBJ whole genome shotgun (WGS) entry which is preliminary data.</text>
</comment>
<evidence type="ECO:0000313" key="3">
    <source>
        <dbReference type="Proteomes" id="UP000016496"/>
    </source>
</evidence>
<protein>
    <submittedName>
        <fullName evidence="2">Uncharacterized protein</fullName>
    </submittedName>
</protein>
<name>U2E0E3_9BACE</name>
<dbReference type="HOGENOM" id="CLU_2840762_0_0_10"/>
<reference evidence="2 3" key="1">
    <citation type="submission" date="2013-08" db="EMBL/GenBank/DDBJ databases">
        <authorList>
            <person name="Weinstock G."/>
            <person name="Sodergren E."/>
            <person name="Wylie T."/>
            <person name="Fulton L."/>
            <person name="Fulton R."/>
            <person name="Fronick C."/>
            <person name="O'Laughlin M."/>
            <person name="Godfrey J."/>
            <person name="Miner T."/>
            <person name="Herter B."/>
            <person name="Appelbaum E."/>
            <person name="Cordes M."/>
            <person name="Lek S."/>
            <person name="Wollam A."/>
            <person name="Pepin K.H."/>
            <person name="Palsikar V.B."/>
            <person name="Mitreva M."/>
            <person name="Wilson R.K."/>
        </authorList>
    </citation>
    <scope>NUCLEOTIDE SEQUENCE [LARGE SCALE GENOMIC DNA]</scope>
    <source>
        <strain evidence="2 3">F0041</strain>
    </source>
</reference>
<accession>U2E0E3</accession>
<feature type="compositionally biased region" description="Basic and acidic residues" evidence="1">
    <location>
        <begin position="1"/>
        <end position="12"/>
    </location>
</feature>
<proteinExistence type="predicted"/>
<dbReference type="EMBL" id="AWSV01000081">
    <property type="protein sequence ID" value="ERI85686.1"/>
    <property type="molecule type" value="Genomic_DNA"/>
</dbReference>
<gene>
    <name evidence="2" type="ORF">HMPREF1981_01485</name>
</gene>
<dbReference type="AlphaFoldDB" id="U2E0E3"/>